<feature type="compositionally biased region" description="Polar residues" evidence="1">
    <location>
        <begin position="241"/>
        <end position="252"/>
    </location>
</feature>
<evidence type="ECO:0000256" key="1">
    <source>
        <dbReference type="SAM" id="MobiDB-lite"/>
    </source>
</evidence>
<feature type="compositionally biased region" description="Basic and acidic residues" evidence="1">
    <location>
        <begin position="92"/>
        <end position="107"/>
    </location>
</feature>
<organism evidence="2 3">
    <name type="scientific">Skeletonema marinoi</name>
    <dbReference type="NCBI Taxonomy" id="267567"/>
    <lineage>
        <taxon>Eukaryota</taxon>
        <taxon>Sar</taxon>
        <taxon>Stramenopiles</taxon>
        <taxon>Ochrophyta</taxon>
        <taxon>Bacillariophyta</taxon>
        <taxon>Coscinodiscophyceae</taxon>
        <taxon>Thalassiosirophycidae</taxon>
        <taxon>Thalassiosirales</taxon>
        <taxon>Skeletonemataceae</taxon>
        <taxon>Skeletonema</taxon>
        <taxon>Skeletonema marinoi-dohrnii complex</taxon>
    </lineage>
</organism>
<feature type="region of interest" description="Disordered" evidence="1">
    <location>
        <begin position="1"/>
        <end position="23"/>
    </location>
</feature>
<feature type="compositionally biased region" description="Polar residues" evidence="1">
    <location>
        <begin position="9"/>
        <end position="23"/>
    </location>
</feature>
<comment type="caution">
    <text evidence="2">The sequence shown here is derived from an EMBL/GenBank/DDBJ whole genome shotgun (WGS) entry which is preliminary data.</text>
</comment>
<gene>
    <name evidence="2" type="ORF">QTG54_013632</name>
</gene>
<name>A0AAD8XXK0_9STRA</name>
<dbReference type="AlphaFoldDB" id="A0AAD8XXK0"/>
<dbReference type="Proteomes" id="UP001224775">
    <property type="component" value="Unassembled WGS sequence"/>
</dbReference>
<feature type="region of interest" description="Disordered" evidence="1">
    <location>
        <begin position="235"/>
        <end position="281"/>
    </location>
</feature>
<reference evidence="2" key="1">
    <citation type="submission" date="2023-06" db="EMBL/GenBank/DDBJ databases">
        <title>Survivors Of The Sea: Transcriptome response of Skeletonema marinoi to long-term dormancy.</title>
        <authorList>
            <person name="Pinder M.I.M."/>
            <person name="Kourtchenko O."/>
            <person name="Robertson E.K."/>
            <person name="Larsson T."/>
            <person name="Maumus F."/>
            <person name="Osuna-Cruz C.M."/>
            <person name="Vancaester E."/>
            <person name="Stenow R."/>
            <person name="Vandepoele K."/>
            <person name="Ploug H."/>
            <person name="Bruchert V."/>
            <person name="Godhe A."/>
            <person name="Topel M."/>
        </authorList>
    </citation>
    <scope>NUCLEOTIDE SEQUENCE</scope>
    <source>
        <strain evidence="2">R05AC</strain>
    </source>
</reference>
<proteinExistence type="predicted"/>
<accession>A0AAD8XXK0</accession>
<keyword evidence="3" id="KW-1185">Reference proteome</keyword>
<feature type="region of interest" description="Disordered" evidence="1">
    <location>
        <begin position="344"/>
        <end position="365"/>
    </location>
</feature>
<evidence type="ECO:0000313" key="3">
    <source>
        <dbReference type="Proteomes" id="UP001224775"/>
    </source>
</evidence>
<dbReference type="EMBL" id="JATAAI010000033">
    <property type="protein sequence ID" value="KAK1735469.1"/>
    <property type="molecule type" value="Genomic_DNA"/>
</dbReference>
<sequence>MKRRRKKLTSQTPPGAWNSTTRSLELTRKYQGRLESTSKAKAKLEGTMEKLKTKAVERVKQAETALKEERELNEERKKKMKVFVETKAEELREAKESAVDMQKELQETRSSLTASREREESIQKDLETARLKYREVQRDMERMKRNAEALHSMGNNLEQELEKSANETEEHKKKRISAKHELMTMMRTLEVEKGVSEKLRESMKFTFAPKAQSQQQLLSECLRDLEQELDRLSIKLGKSLPPQSQTDDSGPSKNEEGMERTESNGSGKKTRRGRASKADMDTERLISNLEQETQSVSKGIMALVSSIERMRILLDEGNAFNCMAFFSNQLGLAIGTGEARHQRLGDETPADDREETMSITSFNQR</sequence>
<protein>
    <submittedName>
        <fullName evidence="2">Uncharacterized protein</fullName>
    </submittedName>
</protein>
<feature type="compositionally biased region" description="Basic and acidic residues" evidence="1">
    <location>
        <begin position="253"/>
        <end position="262"/>
    </location>
</feature>
<evidence type="ECO:0000313" key="2">
    <source>
        <dbReference type="EMBL" id="KAK1735469.1"/>
    </source>
</evidence>
<feature type="region of interest" description="Disordered" evidence="1">
    <location>
        <begin position="92"/>
        <end position="121"/>
    </location>
</feature>